<evidence type="ECO:0000313" key="2">
    <source>
        <dbReference type="Proteomes" id="UP001156614"/>
    </source>
</evidence>
<dbReference type="RefSeq" id="WP_099212569.1">
    <property type="nucleotide sequence ID" value="NZ_BEWM01000003.1"/>
</dbReference>
<keyword evidence="2" id="KW-1185">Reference proteome</keyword>
<dbReference type="InterPro" id="IPR056928">
    <property type="entry name" value="Gp77-like"/>
</dbReference>
<dbReference type="Pfam" id="PF23148">
    <property type="entry name" value="Gp77"/>
    <property type="match status" value="1"/>
</dbReference>
<dbReference type="EMBL" id="BSNU01000001">
    <property type="protein sequence ID" value="GLQ61538.1"/>
    <property type="molecule type" value="Genomic_DNA"/>
</dbReference>
<sequence>MTWPPCQRVVRADVPPSFQVRGINAPLFLSWPNAALNGSADYSVDFSAVLCCGETLADVAFSVSGGTLGWSGKPTFTAGIATAWITWVTAGAQTVEVTALTSTGRTVSVTANITVLPVPALLSGKPQAIAPNILTLPDGTPLTTDAGSALLSQ</sequence>
<gene>
    <name evidence="1" type="ORF">GCM10007867_03830</name>
</gene>
<proteinExistence type="predicted"/>
<comment type="caution">
    <text evidence="1">The sequence shown here is derived from an EMBL/GenBank/DDBJ whole genome shotgun (WGS) entry which is preliminary data.</text>
</comment>
<reference evidence="2" key="1">
    <citation type="journal article" date="2019" name="Int. J. Syst. Evol. Microbiol.">
        <title>The Global Catalogue of Microorganisms (GCM) 10K type strain sequencing project: providing services to taxonomists for standard genome sequencing and annotation.</title>
        <authorList>
            <consortium name="The Broad Institute Genomics Platform"/>
            <consortium name="The Broad Institute Genome Sequencing Center for Infectious Disease"/>
            <person name="Wu L."/>
            <person name="Ma J."/>
        </authorList>
    </citation>
    <scope>NUCLEOTIDE SEQUENCE [LARGE SCALE GENOMIC DNA]</scope>
    <source>
        <strain evidence="2">NBRC 3267</strain>
    </source>
</reference>
<organism evidence="1 2">
    <name type="scientific">Gluconobacter cerinus</name>
    <dbReference type="NCBI Taxonomy" id="38307"/>
    <lineage>
        <taxon>Bacteria</taxon>
        <taxon>Pseudomonadati</taxon>
        <taxon>Pseudomonadota</taxon>
        <taxon>Alphaproteobacteria</taxon>
        <taxon>Acetobacterales</taxon>
        <taxon>Acetobacteraceae</taxon>
        <taxon>Gluconobacter</taxon>
    </lineage>
</organism>
<dbReference type="Proteomes" id="UP001156614">
    <property type="component" value="Unassembled WGS sequence"/>
</dbReference>
<protein>
    <submittedName>
        <fullName evidence="1">Uncharacterized protein</fullName>
    </submittedName>
</protein>
<accession>A0AAV5NAZ5</accession>
<name>A0AAV5NAZ5_9PROT</name>
<dbReference type="AlphaFoldDB" id="A0AAV5NAZ5"/>
<evidence type="ECO:0000313" key="1">
    <source>
        <dbReference type="EMBL" id="GLQ61538.1"/>
    </source>
</evidence>